<reference evidence="2" key="1">
    <citation type="submission" date="2014-03" db="EMBL/GenBank/DDBJ databases">
        <authorList>
            <person name="Aksoy S."/>
            <person name="Warren W."/>
            <person name="Wilson R.K."/>
        </authorList>
    </citation>
    <scope>NUCLEOTIDE SEQUENCE [LARGE SCALE GENOMIC DNA]</scope>
    <source>
        <strain evidence="2">IAEA</strain>
    </source>
</reference>
<name>A0A1B0ADM6_GLOPL</name>
<proteinExistence type="predicted"/>
<dbReference type="AlphaFoldDB" id="A0A1B0ADM6"/>
<reference evidence="1" key="2">
    <citation type="submission" date="2020-05" db="UniProtKB">
        <authorList>
            <consortium name="EnsemblMetazoa"/>
        </authorList>
    </citation>
    <scope>IDENTIFICATION</scope>
    <source>
        <strain evidence="1">IAEA</strain>
    </source>
</reference>
<protein>
    <submittedName>
        <fullName evidence="1">Uncharacterized protein</fullName>
    </submittedName>
</protein>
<keyword evidence="2" id="KW-1185">Reference proteome</keyword>
<evidence type="ECO:0000313" key="1">
    <source>
        <dbReference type="EnsemblMetazoa" id="GPAI042354-PA"/>
    </source>
</evidence>
<dbReference type="EnsemblMetazoa" id="GPAI042354-RA">
    <property type="protein sequence ID" value="GPAI042354-PA"/>
    <property type="gene ID" value="GPAI042354"/>
</dbReference>
<sequence length="121" mass="14269">MQQQYLYKERTEVRLSCYETSHNRSTNDSLSSLQEEHYIQSRTMIFIIKVIFVTLEALESILKQPHKSLRNNRIKVDYTYRIYTYTYPSVVTLPPALTCNYICVAFIKNHNGLSRVLVNVD</sequence>
<dbReference type="VEuPathDB" id="VectorBase:GPAI042354"/>
<organism evidence="1 2">
    <name type="scientific">Glossina pallidipes</name>
    <name type="common">Tsetse fly</name>
    <dbReference type="NCBI Taxonomy" id="7398"/>
    <lineage>
        <taxon>Eukaryota</taxon>
        <taxon>Metazoa</taxon>
        <taxon>Ecdysozoa</taxon>
        <taxon>Arthropoda</taxon>
        <taxon>Hexapoda</taxon>
        <taxon>Insecta</taxon>
        <taxon>Pterygota</taxon>
        <taxon>Neoptera</taxon>
        <taxon>Endopterygota</taxon>
        <taxon>Diptera</taxon>
        <taxon>Brachycera</taxon>
        <taxon>Muscomorpha</taxon>
        <taxon>Hippoboscoidea</taxon>
        <taxon>Glossinidae</taxon>
        <taxon>Glossina</taxon>
    </lineage>
</organism>
<accession>A0A1B0ADM6</accession>
<evidence type="ECO:0000313" key="2">
    <source>
        <dbReference type="Proteomes" id="UP000092445"/>
    </source>
</evidence>
<dbReference type="Proteomes" id="UP000092445">
    <property type="component" value="Unassembled WGS sequence"/>
</dbReference>